<keyword evidence="4" id="KW-1185">Reference proteome</keyword>
<protein>
    <recommendedName>
        <fullName evidence="5">DUF1917-domain-containing protein</fullName>
    </recommendedName>
</protein>
<accession>A0A086T310</accession>
<dbReference type="Proteomes" id="UP000029964">
    <property type="component" value="Unassembled WGS sequence"/>
</dbReference>
<comment type="caution">
    <text evidence="3">The sequence shown here is derived from an EMBL/GenBank/DDBJ whole genome shotgun (WGS) entry which is preliminary data.</text>
</comment>
<evidence type="ECO:0000256" key="1">
    <source>
        <dbReference type="ARBA" id="ARBA00010568"/>
    </source>
</evidence>
<evidence type="ECO:0000313" key="4">
    <source>
        <dbReference type="Proteomes" id="UP000029964"/>
    </source>
</evidence>
<dbReference type="AlphaFoldDB" id="A0A086T310"/>
<dbReference type="Gene3D" id="3.30.760.10">
    <property type="entry name" value="RNA Cap, Translation Initiation Factor Eif4e"/>
    <property type="match status" value="1"/>
</dbReference>
<dbReference type="HOGENOM" id="CLU_051869_0_1_1"/>
<sequence>MEPMDLDDSDFYGDAETVSGLERRVKGFDVGAWQRQQQANPGRPIPSNMLKGDISSLHNPYEGVPYAWQLTETVDQFLERLSPETTTSDQVPWIFICNPYIPRVGKRQSDQDQVKGRDNDNEAPDEEGANVQIVVEGGQERLQLVRDLLEKASQTNMTQAAKEREAKKERRQAVSDILYLAHAYKVRAGKWMLFCSSQEVNEVWAIVAKATANNELGIAAKVSPKSDTEGPQKDRLICVYTADFQDKADVGRVLQKLRELRLVEARGKPIYYKPDAFTYIGIASGNPWGVRASIYSSLDTFA</sequence>
<evidence type="ECO:0000313" key="3">
    <source>
        <dbReference type="EMBL" id="KFH43742.1"/>
    </source>
</evidence>
<feature type="compositionally biased region" description="Basic and acidic residues" evidence="2">
    <location>
        <begin position="107"/>
        <end position="120"/>
    </location>
</feature>
<feature type="region of interest" description="Disordered" evidence="2">
    <location>
        <begin position="106"/>
        <end position="128"/>
    </location>
</feature>
<reference evidence="4" key="1">
    <citation type="journal article" date="2014" name="Genome Announc.">
        <title>Genome sequence and annotation of Acremonium chrysogenum, producer of the beta-lactam antibiotic cephalosporin C.</title>
        <authorList>
            <person name="Terfehr D."/>
            <person name="Dahlmann T.A."/>
            <person name="Specht T."/>
            <person name="Zadra I."/>
            <person name="Kuernsteiner H."/>
            <person name="Kueck U."/>
        </authorList>
    </citation>
    <scope>NUCLEOTIDE SEQUENCE [LARGE SCALE GENOMIC DNA]</scope>
    <source>
        <strain evidence="4">ATCC 11550 / CBS 779.69 / DSM 880 / IAM 14645 / JCM 23072 / IMI 49137</strain>
    </source>
</reference>
<name>A0A086T310_HAPC1</name>
<organism evidence="3 4">
    <name type="scientific">Hapsidospora chrysogenum (strain ATCC 11550 / CBS 779.69 / DSM 880 / IAM 14645 / JCM 23072 / IMI 49137)</name>
    <name type="common">Acremonium chrysogenum</name>
    <dbReference type="NCBI Taxonomy" id="857340"/>
    <lineage>
        <taxon>Eukaryota</taxon>
        <taxon>Fungi</taxon>
        <taxon>Dikarya</taxon>
        <taxon>Ascomycota</taxon>
        <taxon>Pezizomycotina</taxon>
        <taxon>Sordariomycetes</taxon>
        <taxon>Hypocreomycetidae</taxon>
        <taxon>Hypocreales</taxon>
        <taxon>Bionectriaceae</taxon>
        <taxon>Hapsidospora</taxon>
    </lineage>
</organism>
<gene>
    <name evidence="3" type="ORF">ACRE_054600</name>
</gene>
<evidence type="ECO:0000256" key="2">
    <source>
        <dbReference type="SAM" id="MobiDB-lite"/>
    </source>
</evidence>
<evidence type="ECO:0008006" key="5">
    <source>
        <dbReference type="Google" id="ProtNLM"/>
    </source>
</evidence>
<dbReference type="InterPro" id="IPR023398">
    <property type="entry name" value="TIF_eIF4e-like"/>
</dbReference>
<dbReference type="SUPFAM" id="SSF55418">
    <property type="entry name" value="eIF4e-like"/>
    <property type="match status" value="1"/>
</dbReference>
<comment type="similarity">
    <text evidence="1">Belongs to the UPF0696 family.</text>
</comment>
<dbReference type="PANTHER" id="PTHR31977:SF1">
    <property type="entry name" value="UPF0696 PROTEIN C11ORF68"/>
    <property type="match status" value="1"/>
</dbReference>
<proteinExistence type="inferred from homology"/>
<dbReference type="PANTHER" id="PTHR31977">
    <property type="entry name" value="UPF0696 PROTEIN C11ORF68"/>
    <property type="match status" value="1"/>
</dbReference>
<dbReference type="EMBL" id="JPKY01000062">
    <property type="protein sequence ID" value="KFH43742.1"/>
    <property type="molecule type" value="Genomic_DNA"/>
</dbReference>
<dbReference type="Pfam" id="PF08939">
    <property type="entry name" value="Bles03"/>
    <property type="match status" value="1"/>
</dbReference>
<dbReference type="InterPro" id="IPR015034">
    <property type="entry name" value="Bles03"/>
</dbReference>
<dbReference type="OrthoDB" id="10067381at2759"/>